<dbReference type="KEGG" id="acae:HYG86_06590"/>
<keyword evidence="2" id="KW-1185">Reference proteome</keyword>
<proteinExistence type="predicted"/>
<dbReference type="Proteomes" id="UP000516160">
    <property type="component" value="Chromosome"/>
</dbReference>
<sequence>MNEFINLEKSIREIAENLSSRIKSICDEILAQETLNNDRLIFLTEDLEVFSEALSILKENGYEVQHLTELNNVYASLEESLESEDFFLFRELLLFGLLPVIDEWKLTS</sequence>
<name>A0A7G9W702_ALKCA</name>
<evidence type="ECO:0000313" key="2">
    <source>
        <dbReference type="Proteomes" id="UP000516160"/>
    </source>
</evidence>
<reference evidence="1 2" key="1">
    <citation type="submission" date="2020-07" db="EMBL/GenBank/DDBJ databases">
        <title>Alkalicella. sp. LB2 genome.</title>
        <authorList>
            <person name="Postec A."/>
            <person name="Quemeneur M."/>
        </authorList>
    </citation>
    <scope>NUCLEOTIDE SEQUENCE [LARGE SCALE GENOMIC DNA]</scope>
    <source>
        <strain evidence="1 2">LB2</strain>
    </source>
</reference>
<evidence type="ECO:0000313" key="1">
    <source>
        <dbReference type="EMBL" id="QNO14464.1"/>
    </source>
</evidence>
<dbReference type="EMBL" id="CP058559">
    <property type="protein sequence ID" value="QNO14464.1"/>
    <property type="molecule type" value="Genomic_DNA"/>
</dbReference>
<dbReference type="AlphaFoldDB" id="A0A7G9W702"/>
<organism evidence="1 2">
    <name type="scientific">Alkalicella caledoniensis</name>
    <dbReference type="NCBI Taxonomy" id="2731377"/>
    <lineage>
        <taxon>Bacteria</taxon>
        <taxon>Bacillati</taxon>
        <taxon>Bacillota</taxon>
        <taxon>Clostridia</taxon>
        <taxon>Eubacteriales</taxon>
        <taxon>Proteinivoracaceae</taxon>
        <taxon>Alkalicella</taxon>
    </lineage>
</organism>
<dbReference type="RefSeq" id="WP_213168178.1">
    <property type="nucleotide sequence ID" value="NZ_CP058559.1"/>
</dbReference>
<gene>
    <name evidence="1" type="ORF">HYG86_06590</name>
</gene>
<accession>A0A7G9W702</accession>
<protein>
    <submittedName>
        <fullName evidence="1">Uncharacterized protein</fullName>
    </submittedName>
</protein>